<dbReference type="PANTHER" id="PTHR33360">
    <property type="entry name" value="TRANSPOSASE FOR INSERTION SEQUENCE ELEMENT IS200"/>
    <property type="match status" value="1"/>
</dbReference>
<dbReference type="KEGG" id="cyc:PCC7424_0393"/>
<dbReference type="AlphaFoldDB" id="B7KC37"/>
<feature type="domain" description="Transposase IS200-like" evidence="1">
    <location>
        <begin position="2"/>
        <end position="112"/>
    </location>
</feature>
<dbReference type="GO" id="GO:0004803">
    <property type="term" value="F:transposase activity"/>
    <property type="evidence" value="ECO:0007669"/>
    <property type="project" value="InterPro"/>
</dbReference>
<dbReference type="NCBIfam" id="NF033573">
    <property type="entry name" value="transpos_IS200"/>
    <property type="match status" value="1"/>
</dbReference>
<dbReference type="Pfam" id="PF01797">
    <property type="entry name" value="Y1_Tnp"/>
    <property type="match status" value="1"/>
</dbReference>
<organism evidence="2 3">
    <name type="scientific">Gloeothece citriformis (strain PCC 7424)</name>
    <name type="common">Cyanothece sp. (strain PCC 7424)</name>
    <dbReference type="NCBI Taxonomy" id="65393"/>
    <lineage>
        <taxon>Bacteria</taxon>
        <taxon>Bacillati</taxon>
        <taxon>Cyanobacteriota</taxon>
        <taxon>Cyanophyceae</taxon>
        <taxon>Oscillatoriophycideae</taxon>
        <taxon>Chroococcales</taxon>
        <taxon>Aphanothecaceae</taxon>
        <taxon>Gloeothece</taxon>
        <taxon>Gloeothece citriformis</taxon>
    </lineage>
</organism>
<dbReference type="SMART" id="SM01321">
    <property type="entry name" value="Y1_Tnp"/>
    <property type="match status" value="1"/>
</dbReference>
<dbReference type="PANTHER" id="PTHR33360:SF2">
    <property type="entry name" value="TRANSPOSASE FOR INSERTION SEQUENCE ELEMENT IS200"/>
    <property type="match status" value="1"/>
</dbReference>
<accession>B7KC37</accession>
<dbReference type="eggNOG" id="COG1943">
    <property type="taxonomic scope" value="Bacteria"/>
</dbReference>
<dbReference type="EMBL" id="CP001291">
    <property type="protein sequence ID" value="ACK68860.1"/>
    <property type="molecule type" value="Genomic_DNA"/>
</dbReference>
<keyword evidence="3" id="KW-1185">Reference proteome</keyword>
<evidence type="ECO:0000259" key="1">
    <source>
        <dbReference type="SMART" id="SM01321"/>
    </source>
</evidence>
<protein>
    <submittedName>
        <fullName evidence="2">Transposase IS200-family protein</fullName>
    </submittedName>
</protein>
<dbReference type="SUPFAM" id="SSF143422">
    <property type="entry name" value="Transposase IS200-like"/>
    <property type="match status" value="1"/>
</dbReference>
<dbReference type="Proteomes" id="UP000002384">
    <property type="component" value="Chromosome"/>
</dbReference>
<dbReference type="STRING" id="65393.PCC7424_0393"/>
<dbReference type="InterPro" id="IPR002686">
    <property type="entry name" value="Transposase_17"/>
</dbReference>
<name>B7KC37_GLOC7</name>
<dbReference type="Gene3D" id="3.30.70.1290">
    <property type="entry name" value="Transposase IS200-like"/>
    <property type="match status" value="1"/>
</dbReference>
<dbReference type="GO" id="GO:0006313">
    <property type="term" value="P:DNA transposition"/>
    <property type="evidence" value="ECO:0007669"/>
    <property type="project" value="InterPro"/>
</dbReference>
<dbReference type="HOGENOM" id="CLU_101320_2_2_3"/>
<evidence type="ECO:0000313" key="3">
    <source>
        <dbReference type="Proteomes" id="UP000002384"/>
    </source>
</evidence>
<evidence type="ECO:0000313" key="2">
    <source>
        <dbReference type="EMBL" id="ACK68860.1"/>
    </source>
</evidence>
<gene>
    <name evidence="2" type="ordered locus">PCC7424_0393</name>
</gene>
<dbReference type="GO" id="GO:0003677">
    <property type="term" value="F:DNA binding"/>
    <property type="evidence" value="ECO:0007669"/>
    <property type="project" value="InterPro"/>
</dbReference>
<dbReference type="InterPro" id="IPR036515">
    <property type="entry name" value="Transposase_17_sf"/>
</dbReference>
<proteinExistence type="predicted"/>
<reference evidence="3" key="1">
    <citation type="journal article" date="2011" name="MBio">
        <title>Novel metabolic attributes of the genus Cyanothece, comprising a group of unicellular nitrogen-fixing Cyanobacteria.</title>
        <authorList>
            <person name="Bandyopadhyay A."/>
            <person name="Elvitigala T."/>
            <person name="Welsh E."/>
            <person name="Stockel J."/>
            <person name="Liberton M."/>
            <person name="Min H."/>
            <person name="Sherman L.A."/>
            <person name="Pakrasi H.B."/>
        </authorList>
    </citation>
    <scope>NUCLEOTIDE SEQUENCE [LARGE SCALE GENOMIC DNA]</scope>
    <source>
        <strain evidence="3">PCC 7424</strain>
    </source>
</reference>
<sequence>MVKYRRKAINKSILTRLEEIFRDTLQKWECELVQFNGEEDHVHLLIDYKPDITVSKLIANLKTVSSRLIRKENPELSAKYFYKKPYFWTGAYFVASCGGVSVEQLKKYVENQTSPNEETLPR</sequence>